<evidence type="ECO:0000256" key="1">
    <source>
        <dbReference type="ARBA" id="ARBA00004651"/>
    </source>
</evidence>
<comment type="similarity">
    <text evidence="2">Belongs to the AzlC family.</text>
</comment>
<feature type="transmembrane region" description="Helical" evidence="8">
    <location>
        <begin position="136"/>
        <end position="163"/>
    </location>
</feature>
<dbReference type="Pfam" id="PF03591">
    <property type="entry name" value="AzlC"/>
    <property type="match status" value="1"/>
</dbReference>
<keyword evidence="3" id="KW-0813">Transport</keyword>
<reference evidence="9 10" key="1">
    <citation type="submission" date="2021-01" db="EMBL/GenBank/DDBJ databases">
        <title>Genomics of switchgrass bacterial isolates.</title>
        <authorList>
            <person name="Shade A."/>
        </authorList>
    </citation>
    <scope>NUCLEOTIDE SEQUENCE [LARGE SCALE GENOMIC DNA]</scope>
    <source>
        <strain evidence="9 10">PvP111</strain>
    </source>
</reference>
<evidence type="ECO:0000256" key="3">
    <source>
        <dbReference type="ARBA" id="ARBA00022448"/>
    </source>
</evidence>
<protein>
    <submittedName>
        <fullName evidence="9">Branched-subunit amino acid permease</fullName>
    </submittedName>
</protein>
<dbReference type="InterPro" id="IPR011606">
    <property type="entry name" value="Brnchd-chn_aa_trnsp_permease"/>
</dbReference>
<dbReference type="EMBL" id="JAFBBK010000001">
    <property type="protein sequence ID" value="MBM7415719.1"/>
    <property type="molecule type" value="Genomic_DNA"/>
</dbReference>
<evidence type="ECO:0000256" key="4">
    <source>
        <dbReference type="ARBA" id="ARBA00022475"/>
    </source>
</evidence>
<evidence type="ECO:0000256" key="2">
    <source>
        <dbReference type="ARBA" id="ARBA00010735"/>
    </source>
</evidence>
<dbReference type="Proteomes" id="UP000703038">
    <property type="component" value="Unassembled WGS sequence"/>
</dbReference>
<keyword evidence="4" id="KW-1003">Cell membrane</keyword>
<keyword evidence="7 8" id="KW-0472">Membrane</keyword>
<comment type="caution">
    <text evidence="9">The sequence shown here is derived from an EMBL/GenBank/DDBJ whole genome shotgun (WGS) entry which is preliminary data.</text>
</comment>
<evidence type="ECO:0000256" key="6">
    <source>
        <dbReference type="ARBA" id="ARBA00022989"/>
    </source>
</evidence>
<dbReference type="PANTHER" id="PTHR34979">
    <property type="entry name" value="INNER MEMBRANE PROTEIN YGAZ"/>
    <property type="match status" value="1"/>
</dbReference>
<dbReference type="PANTHER" id="PTHR34979:SF1">
    <property type="entry name" value="INNER MEMBRANE PROTEIN YGAZ"/>
    <property type="match status" value="1"/>
</dbReference>
<feature type="transmembrane region" description="Helical" evidence="8">
    <location>
        <begin position="49"/>
        <end position="82"/>
    </location>
</feature>
<evidence type="ECO:0000256" key="7">
    <source>
        <dbReference type="ARBA" id="ARBA00023136"/>
    </source>
</evidence>
<gene>
    <name evidence="9" type="ORF">JOE42_002452</name>
</gene>
<name>A0ABS2KUW2_9NOCA</name>
<keyword evidence="6 8" id="KW-1133">Transmembrane helix</keyword>
<comment type="subcellular location">
    <subcellularLocation>
        <location evidence="1">Cell membrane</location>
        <topology evidence="1">Multi-pass membrane protein</topology>
    </subcellularLocation>
</comment>
<accession>A0ABS2KUW2</accession>
<organism evidence="9 10">
    <name type="scientific">Rhodococcoides corynebacterioides</name>
    <dbReference type="NCBI Taxonomy" id="53972"/>
    <lineage>
        <taxon>Bacteria</taxon>
        <taxon>Bacillati</taxon>
        <taxon>Actinomycetota</taxon>
        <taxon>Actinomycetes</taxon>
        <taxon>Mycobacteriales</taxon>
        <taxon>Nocardiaceae</taxon>
        <taxon>Rhodococcoides</taxon>
    </lineage>
</organism>
<evidence type="ECO:0000256" key="8">
    <source>
        <dbReference type="SAM" id="Phobius"/>
    </source>
</evidence>
<evidence type="ECO:0000256" key="5">
    <source>
        <dbReference type="ARBA" id="ARBA00022692"/>
    </source>
</evidence>
<keyword evidence="10" id="KW-1185">Reference proteome</keyword>
<feature type="transmembrane region" description="Helical" evidence="8">
    <location>
        <begin position="169"/>
        <end position="187"/>
    </location>
</feature>
<feature type="transmembrane region" description="Helical" evidence="8">
    <location>
        <begin position="194"/>
        <end position="227"/>
    </location>
</feature>
<sequence length="237" mass="24363">MRSIWRTPLWPALRDDPDVAVRDIAVVCLADALVGASLGAIAVASDLPWWLPCLLSVAVFAGASQFVFVGVLTAGGSVLAAVSSALLINGRLLPLSFSVAPLLGDRPAARLLGAHLVTDESVAFSMASTTRRGRTLSFWFCGAFLFLAWNLGVLAGVGLGAGVESAESLGLDAAFPAVLLALVMPSLRDRVTRIAAGVGAVVAVAAGVVVPAGVSVVFALIAVMPFVLRHVHRNDAS</sequence>
<evidence type="ECO:0000313" key="10">
    <source>
        <dbReference type="Proteomes" id="UP000703038"/>
    </source>
</evidence>
<dbReference type="RefSeq" id="WP_204868707.1">
    <property type="nucleotide sequence ID" value="NZ_JAFBBK010000001.1"/>
</dbReference>
<evidence type="ECO:0000313" key="9">
    <source>
        <dbReference type="EMBL" id="MBM7415719.1"/>
    </source>
</evidence>
<feature type="transmembrane region" description="Helical" evidence="8">
    <location>
        <begin position="21"/>
        <end position="43"/>
    </location>
</feature>
<proteinExistence type="inferred from homology"/>
<keyword evidence="5 8" id="KW-0812">Transmembrane</keyword>